<evidence type="ECO:0000256" key="10">
    <source>
        <dbReference type="SAM" id="MobiDB-lite"/>
    </source>
</evidence>
<dbReference type="InterPro" id="IPR011006">
    <property type="entry name" value="CheY-like_superfamily"/>
</dbReference>
<evidence type="ECO:0000259" key="13">
    <source>
        <dbReference type="PROSITE" id="PS50110"/>
    </source>
</evidence>
<organism evidence="14 15">
    <name type="scientific">Cohnella soli</name>
    <dbReference type="NCBI Taxonomy" id="425005"/>
    <lineage>
        <taxon>Bacteria</taxon>
        <taxon>Bacillati</taxon>
        <taxon>Bacillota</taxon>
        <taxon>Bacilli</taxon>
        <taxon>Bacillales</taxon>
        <taxon>Paenibacillaceae</taxon>
        <taxon>Cohnella</taxon>
    </lineage>
</organism>
<dbReference type="SMART" id="SM00387">
    <property type="entry name" value="HATPase_c"/>
    <property type="match status" value="2"/>
</dbReference>
<evidence type="ECO:0000256" key="1">
    <source>
        <dbReference type="ARBA" id="ARBA00000085"/>
    </source>
</evidence>
<dbReference type="InterPro" id="IPR001789">
    <property type="entry name" value="Sig_transdc_resp-reg_receiver"/>
</dbReference>
<sequence length="1027" mass="114284">MMKKRKIAAIIGLFLLFLTGLRFVWIASLAPPPGVEAVNGQLDLRDWDLSSEPLLSLKGQWTFYPYQLIEPNSATNAGAIIARLPGSWVKSLAAENSTTFGYGSYRLRIAIDPDNKQTFRMRVPAIPASSSLFVNGRLIASSGQPSELPDMYVPDSVPYSASFTADRGVIDIVLHVANFDDRLTGGITQPIKFGTEEAVNRAYWFSVGTQLAVCLILALHAIYAVMLFFIGARQKALIYFVLLAVSAIVTILIDDDRILPAWFPVGYEWTYRLYYLSFLGAAVFLLMVFKQLVPSFFILRTAPGYAALCGLYALLVLLLPIRSLTQIDVLHTLLIILPYLIIPIIVVKAVRNGQPDAVFLMLGSTALTSNIVWGIIKNAGPLEIGFYPFDALATFICFALFWFKRYFRNAAEASRLTAQLQAADKLKDEFLVHTSHELKNPLHGILNIAQAVLESEGRRQDEQENRARMQLLVSVGRRMSFLLNDLMDLTRLKENRIHLEPTSVWLQDLTAGLFDMIRFMTEGKPIELVNAIPDTLPPVRADENRLIQILFNLLHNAVKFTDKGQVRIDASAAKGKVTIRVTDSGIGMDEETRRRIFLPYEQGADASATGIGLGLTISKKLAELHHGDLTVRSAPNQGSVFSLTLPLFDLSGGQQVEHSNRIPGSSVAEESAAASEAEEAISERDGPNLDVAPEPIDRPRILAIDDDPVNLKVLVGVLSPDGYEITTVTSGPEALALLKAGAWDLIVSDVMMPRMSGYEVAKAVRERFSRSELPVLLLTARSRPEDIEAGFRSGTNDYIAKPVDALELRSRVRALTEMARAARIQTRMEAALLQAQIQPHFLFNTLNAIAALSEIDNERMRNLLDVFGDYLRGSFDFRNWDQLIPLQKELELVRAYLYIEQQRFEDRIHVVWEIDEQLPLQLPPLSIQPLVENAIRHGVLKRDRGGAIQIRIVHFDHYAEISVIDDGVGMDEETISQAFSAPQIATGRKRGLSLMNTDRRLKQLYGEGLRIVSVLGQGTAVSFRARK</sequence>
<dbReference type="Gene3D" id="3.40.50.2300">
    <property type="match status" value="1"/>
</dbReference>
<keyword evidence="6" id="KW-0418">Kinase</keyword>
<keyword evidence="15" id="KW-1185">Reference proteome</keyword>
<evidence type="ECO:0000256" key="5">
    <source>
        <dbReference type="ARBA" id="ARBA00022741"/>
    </source>
</evidence>
<dbReference type="Pfam" id="PF00512">
    <property type="entry name" value="HisKA"/>
    <property type="match status" value="1"/>
</dbReference>
<gene>
    <name evidence="14" type="ORF">ACFPOF_12225</name>
</gene>
<dbReference type="EMBL" id="JBHSMI010000023">
    <property type="protein sequence ID" value="MFC5403500.1"/>
    <property type="molecule type" value="Genomic_DNA"/>
</dbReference>
<dbReference type="Gene3D" id="3.30.565.10">
    <property type="entry name" value="Histidine kinase-like ATPase, C-terminal domain"/>
    <property type="match status" value="2"/>
</dbReference>
<dbReference type="CDD" id="cd00082">
    <property type="entry name" value="HisKA"/>
    <property type="match status" value="1"/>
</dbReference>
<feature type="region of interest" description="Disordered" evidence="10">
    <location>
        <begin position="658"/>
        <end position="693"/>
    </location>
</feature>
<proteinExistence type="predicted"/>
<evidence type="ECO:0000256" key="6">
    <source>
        <dbReference type="ARBA" id="ARBA00022777"/>
    </source>
</evidence>
<accession>A0ABW0HSX3</accession>
<comment type="catalytic activity">
    <reaction evidence="1">
        <text>ATP + protein L-histidine = ADP + protein N-phospho-L-histidine.</text>
        <dbReference type="EC" id="2.7.13.3"/>
    </reaction>
</comment>
<feature type="transmembrane region" description="Helical" evidence="11">
    <location>
        <begin position="382"/>
        <end position="403"/>
    </location>
</feature>
<dbReference type="RefSeq" id="WP_378132904.1">
    <property type="nucleotide sequence ID" value="NZ_JBHSMI010000023.1"/>
</dbReference>
<dbReference type="InterPro" id="IPR005467">
    <property type="entry name" value="His_kinase_dom"/>
</dbReference>
<dbReference type="Pfam" id="PF07695">
    <property type="entry name" value="7TMR-DISM_7TM"/>
    <property type="match status" value="1"/>
</dbReference>
<evidence type="ECO:0000313" key="15">
    <source>
        <dbReference type="Proteomes" id="UP001596113"/>
    </source>
</evidence>
<keyword evidence="5" id="KW-0547">Nucleotide-binding</keyword>
<evidence type="ECO:0000256" key="4">
    <source>
        <dbReference type="ARBA" id="ARBA00022679"/>
    </source>
</evidence>
<feature type="transmembrane region" description="Helical" evidence="11">
    <location>
        <begin position="329"/>
        <end position="350"/>
    </location>
</feature>
<keyword evidence="3 9" id="KW-0597">Phosphoprotein</keyword>
<dbReference type="InterPro" id="IPR008979">
    <property type="entry name" value="Galactose-bd-like_sf"/>
</dbReference>
<dbReference type="SUPFAM" id="SSF49785">
    <property type="entry name" value="Galactose-binding domain-like"/>
    <property type="match status" value="1"/>
</dbReference>
<evidence type="ECO:0000256" key="2">
    <source>
        <dbReference type="ARBA" id="ARBA00012438"/>
    </source>
</evidence>
<dbReference type="Pfam" id="PF06580">
    <property type="entry name" value="His_kinase"/>
    <property type="match status" value="1"/>
</dbReference>
<dbReference type="GO" id="GO:0005524">
    <property type="term" value="F:ATP binding"/>
    <property type="evidence" value="ECO:0007669"/>
    <property type="project" value="UniProtKB-KW"/>
</dbReference>
<feature type="compositionally biased region" description="Low complexity" evidence="10">
    <location>
        <begin position="665"/>
        <end position="675"/>
    </location>
</feature>
<evidence type="ECO:0000256" key="11">
    <source>
        <dbReference type="SAM" id="Phobius"/>
    </source>
</evidence>
<dbReference type="CDD" id="cd17574">
    <property type="entry name" value="REC_OmpR"/>
    <property type="match status" value="1"/>
</dbReference>
<dbReference type="InterPro" id="IPR036890">
    <property type="entry name" value="HATPase_C_sf"/>
</dbReference>
<dbReference type="InterPro" id="IPR004358">
    <property type="entry name" value="Sig_transdc_His_kin-like_C"/>
</dbReference>
<dbReference type="SUPFAM" id="SSF55874">
    <property type="entry name" value="ATPase domain of HSP90 chaperone/DNA topoisomerase II/histidine kinase"/>
    <property type="match status" value="2"/>
</dbReference>
<feature type="domain" description="Response regulatory" evidence="13">
    <location>
        <begin position="700"/>
        <end position="816"/>
    </location>
</feature>
<dbReference type="Gene3D" id="2.60.120.260">
    <property type="entry name" value="Galactose-binding domain-like"/>
    <property type="match status" value="1"/>
</dbReference>
<feature type="transmembrane region" description="Helical" evidence="11">
    <location>
        <begin position="357"/>
        <end position="376"/>
    </location>
</feature>
<dbReference type="EC" id="2.7.13.3" evidence="2"/>
<dbReference type="PROSITE" id="PS50110">
    <property type="entry name" value="RESPONSE_REGULATORY"/>
    <property type="match status" value="1"/>
</dbReference>
<keyword evidence="8" id="KW-0902">Two-component regulatory system</keyword>
<name>A0ABW0HSX3_9BACL</name>
<feature type="transmembrane region" description="Helical" evidence="11">
    <location>
        <begin position="202"/>
        <end position="229"/>
    </location>
</feature>
<dbReference type="Pfam" id="PF02518">
    <property type="entry name" value="HATPase_c"/>
    <property type="match status" value="2"/>
</dbReference>
<dbReference type="SUPFAM" id="SSF52172">
    <property type="entry name" value="CheY-like"/>
    <property type="match status" value="1"/>
</dbReference>
<dbReference type="Proteomes" id="UP001596113">
    <property type="component" value="Unassembled WGS sequence"/>
</dbReference>
<dbReference type="InterPro" id="IPR036097">
    <property type="entry name" value="HisK_dim/P_sf"/>
</dbReference>
<feature type="transmembrane region" description="Helical" evidence="11">
    <location>
        <begin position="236"/>
        <end position="253"/>
    </location>
</feature>
<dbReference type="Gene3D" id="1.10.287.130">
    <property type="match status" value="1"/>
</dbReference>
<keyword evidence="11" id="KW-0472">Membrane</keyword>
<dbReference type="PROSITE" id="PS50109">
    <property type="entry name" value="HIS_KIN"/>
    <property type="match status" value="1"/>
</dbReference>
<dbReference type="InterPro" id="IPR003594">
    <property type="entry name" value="HATPase_dom"/>
</dbReference>
<evidence type="ECO:0000259" key="12">
    <source>
        <dbReference type="PROSITE" id="PS50109"/>
    </source>
</evidence>
<feature type="modified residue" description="4-aspartylphosphate" evidence="9">
    <location>
        <position position="749"/>
    </location>
</feature>
<keyword evidence="11" id="KW-0812">Transmembrane</keyword>
<dbReference type="InterPro" id="IPR011623">
    <property type="entry name" value="7TMR_DISM_rcpt_extracell_dom1"/>
</dbReference>
<feature type="transmembrane region" description="Helical" evidence="11">
    <location>
        <begin position="273"/>
        <end position="293"/>
    </location>
</feature>
<keyword evidence="7 14" id="KW-0067">ATP-binding</keyword>
<comment type="caution">
    <text evidence="14">The sequence shown here is derived from an EMBL/GenBank/DDBJ whole genome shotgun (WGS) entry which is preliminary data.</text>
</comment>
<dbReference type="SUPFAM" id="SSF47384">
    <property type="entry name" value="Homodimeric domain of signal transducing histidine kinase"/>
    <property type="match status" value="1"/>
</dbReference>
<reference evidence="15" key="1">
    <citation type="journal article" date="2019" name="Int. J. Syst. Evol. Microbiol.">
        <title>The Global Catalogue of Microorganisms (GCM) 10K type strain sequencing project: providing services to taxonomists for standard genome sequencing and annotation.</title>
        <authorList>
            <consortium name="The Broad Institute Genomics Platform"/>
            <consortium name="The Broad Institute Genome Sequencing Center for Infectious Disease"/>
            <person name="Wu L."/>
            <person name="Ma J."/>
        </authorList>
    </citation>
    <scope>NUCLEOTIDE SEQUENCE [LARGE SCALE GENOMIC DNA]</scope>
    <source>
        <strain evidence="15">CGMCC 1.18575</strain>
    </source>
</reference>
<dbReference type="SMART" id="SM00448">
    <property type="entry name" value="REC"/>
    <property type="match status" value="1"/>
</dbReference>
<evidence type="ECO:0000256" key="3">
    <source>
        <dbReference type="ARBA" id="ARBA00022553"/>
    </source>
</evidence>
<dbReference type="InterPro" id="IPR003661">
    <property type="entry name" value="HisK_dim/P_dom"/>
</dbReference>
<protein>
    <recommendedName>
        <fullName evidence="2">histidine kinase</fullName>
        <ecNumber evidence="2">2.7.13.3</ecNumber>
    </recommendedName>
</protein>
<feature type="transmembrane region" description="Helical" evidence="11">
    <location>
        <begin position="305"/>
        <end position="323"/>
    </location>
</feature>
<evidence type="ECO:0000313" key="14">
    <source>
        <dbReference type="EMBL" id="MFC5403500.1"/>
    </source>
</evidence>
<dbReference type="SMART" id="SM00388">
    <property type="entry name" value="HisKA"/>
    <property type="match status" value="1"/>
</dbReference>
<evidence type="ECO:0000256" key="9">
    <source>
        <dbReference type="PROSITE-ProRule" id="PRU00169"/>
    </source>
</evidence>
<keyword evidence="4" id="KW-0808">Transferase</keyword>
<dbReference type="PANTHER" id="PTHR43047">
    <property type="entry name" value="TWO-COMPONENT HISTIDINE PROTEIN KINASE"/>
    <property type="match status" value="1"/>
</dbReference>
<dbReference type="CDD" id="cd16922">
    <property type="entry name" value="HATPase_EvgS-ArcB-TorS-like"/>
    <property type="match status" value="1"/>
</dbReference>
<evidence type="ECO:0000256" key="7">
    <source>
        <dbReference type="ARBA" id="ARBA00022840"/>
    </source>
</evidence>
<feature type="domain" description="Histidine kinase" evidence="12">
    <location>
        <begin position="433"/>
        <end position="649"/>
    </location>
</feature>
<dbReference type="Pfam" id="PF00072">
    <property type="entry name" value="Response_reg"/>
    <property type="match status" value="1"/>
</dbReference>
<dbReference type="PRINTS" id="PR00344">
    <property type="entry name" value="BCTRLSENSOR"/>
</dbReference>
<keyword evidence="11" id="KW-1133">Transmembrane helix</keyword>
<dbReference type="InterPro" id="IPR010559">
    <property type="entry name" value="Sig_transdc_His_kin_internal"/>
</dbReference>
<evidence type="ECO:0000256" key="8">
    <source>
        <dbReference type="ARBA" id="ARBA00023012"/>
    </source>
</evidence>